<dbReference type="Proteomes" id="UP001165652">
    <property type="component" value="Unassembled WGS sequence"/>
</dbReference>
<proteinExistence type="predicted"/>
<dbReference type="Gene3D" id="3.30.160.170">
    <property type="entry name" value="FlaG-like"/>
    <property type="match status" value="1"/>
</dbReference>
<gene>
    <name evidence="2" type="ORF">PQJ73_13635</name>
</gene>
<feature type="region of interest" description="Disordered" evidence="1">
    <location>
        <begin position="44"/>
        <end position="72"/>
    </location>
</feature>
<evidence type="ECO:0000313" key="3">
    <source>
        <dbReference type="Proteomes" id="UP001165652"/>
    </source>
</evidence>
<reference evidence="2" key="1">
    <citation type="journal article" date="2023" name="Microbiol Resour">
        <title>Genome Sequences of Rhodoplanes serenus and Two Thermotolerant Strains, Rhodoplanes tepidamans and 'Rhodoplanes cryptolactis,' Further Refine the Genus.</title>
        <authorList>
            <person name="Rayyan A.A."/>
            <person name="Kyndt J.A."/>
        </authorList>
    </citation>
    <scope>NUCLEOTIDE SEQUENCE</scope>
    <source>
        <strain evidence="2">DSM 9987</strain>
    </source>
</reference>
<dbReference type="InterPro" id="IPR035924">
    <property type="entry name" value="FlaG-like_sf"/>
</dbReference>
<dbReference type="SUPFAM" id="SSF160214">
    <property type="entry name" value="FlaG-like"/>
    <property type="match status" value="1"/>
</dbReference>
<dbReference type="EMBL" id="JAQQLI010000019">
    <property type="protein sequence ID" value="MDC7786731.1"/>
    <property type="molecule type" value="Genomic_DNA"/>
</dbReference>
<sequence length="139" mass="15254">MDTSLTIRPPSVVPMGDYARPAAIEVPAVQTVLPNHQTVAALGTNVSTSNDPDLAQHGNPPAQEQPLQAQTRQAIEQTTRVVILNPETREVIFRVIDSRSRQVLRQVPDEALLRMRAYNKALEEGKSPADVLTQADLQI</sequence>
<evidence type="ECO:0008006" key="4">
    <source>
        <dbReference type="Google" id="ProtNLM"/>
    </source>
</evidence>
<protein>
    <recommendedName>
        <fullName evidence="4">Flagellar protein FlaG</fullName>
    </recommendedName>
</protein>
<reference evidence="2" key="2">
    <citation type="submission" date="2023-02" db="EMBL/GenBank/DDBJ databases">
        <authorList>
            <person name="Rayyan A."/>
            <person name="Meyer T."/>
            <person name="Kyndt J.A."/>
        </authorList>
    </citation>
    <scope>NUCLEOTIDE SEQUENCE</scope>
    <source>
        <strain evidence="2">DSM 9987</strain>
    </source>
</reference>
<organism evidence="2 3">
    <name type="scientific">Rhodoplanes tepidamans</name>
    <name type="common">Rhodoplanes cryptolactis</name>
    <dbReference type="NCBI Taxonomy" id="200616"/>
    <lineage>
        <taxon>Bacteria</taxon>
        <taxon>Pseudomonadati</taxon>
        <taxon>Pseudomonadota</taxon>
        <taxon>Alphaproteobacteria</taxon>
        <taxon>Hyphomicrobiales</taxon>
        <taxon>Nitrobacteraceae</taxon>
        <taxon>Rhodoplanes</taxon>
    </lineage>
</organism>
<evidence type="ECO:0000313" key="2">
    <source>
        <dbReference type="EMBL" id="MDC7786731.1"/>
    </source>
</evidence>
<keyword evidence="3" id="KW-1185">Reference proteome</keyword>
<dbReference type="RefSeq" id="WP_272777579.1">
    <property type="nucleotide sequence ID" value="NZ_JAQQLI010000019.1"/>
</dbReference>
<comment type="caution">
    <text evidence="2">The sequence shown here is derived from an EMBL/GenBank/DDBJ whole genome shotgun (WGS) entry which is preliminary data.</text>
</comment>
<name>A0ABT5JAV8_RHOTP</name>
<accession>A0ABT5JAV8</accession>
<evidence type="ECO:0000256" key="1">
    <source>
        <dbReference type="SAM" id="MobiDB-lite"/>
    </source>
</evidence>